<dbReference type="PRINTS" id="PR00249">
    <property type="entry name" value="GPCRSECRETIN"/>
</dbReference>
<feature type="transmembrane region" description="Helical" evidence="11">
    <location>
        <begin position="348"/>
        <end position="369"/>
    </location>
</feature>
<dbReference type="InterPro" id="IPR001879">
    <property type="entry name" value="GPCR_2_extracellular_dom"/>
</dbReference>
<keyword evidence="10" id="KW-0807">Transducer</keyword>
<evidence type="ECO:0000256" key="10">
    <source>
        <dbReference type="ARBA" id="ARBA00023224"/>
    </source>
</evidence>
<evidence type="ECO:0000256" key="2">
    <source>
        <dbReference type="ARBA" id="ARBA00005314"/>
    </source>
</evidence>
<dbReference type="Gene3D" id="1.20.1070.10">
    <property type="entry name" value="Rhodopsin 7-helix transmembrane proteins"/>
    <property type="match status" value="1"/>
</dbReference>
<dbReference type="InterPro" id="IPR017983">
    <property type="entry name" value="GPCR_2_secretin-like_CS"/>
</dbReference>
<evidence type="ECO:0000256" key="7">
    <source>
        <dbReference type="ARBA" id="ARBA00023136"/>
    </source>
</evidence>
<keyword evidence="3" id="KW-1003">Cell membrane</keyword>
<dbReference type="InterPro" id="IPR000832">
    <property type="entry name" value="GPCR_2_secretin-like"/>
</dbReference>
<keyword evidence="9" id="KW-0325">Glycoprotein</keyword>
<keyword evidence="8 14" id="KW-0675">Receptor</keyword>
<dbReference type="InterPro" id="IPR017981">
    <property type="entry name" value="GPCR_2-like_7TM"/>
</dbReference>
<dbReference type="EMBL" id="SKCS01000459">
    <property type="protein sequence ID" value="TNN06571.1"/>
    <property type="molecule type" value="Genomic_DNA"/>
</dbReference>
<evidence type="ECO:0000256" key="11">
    <source>
        <dbReference type="SAM" id="Phobius"/>
    </source>
</evidence>
<evidence type="ECO:0000256" key="5">
    <source>
        <dbReference type="ARBA" id="ARBA00022989"/>
    </source>
</evidence>
<reference evidence="14 15" key="1">
    <citation type="submission" date="2019-03" db="EMBL/GenBank/DDBJ databases">
        <title>An improved genome assembly of the fluke Schistosoma japonicum.</title>
        <authorList>
            <person name="Hu W."/>
            <person name="Luo F."/>
            <person name="Yin M."/>
            <person name="Mo X."/>
            <person name="Sun C."/>
            <person name="Wu Q."/>
            <person name="Zhu B."/>
            <person name="Xiang M."/>
            <person name="Wang J."/>
            <person name="Wang Y."/>
            <person name="Zhang T."/>
            <person name="Xu B."/>
            <person name="Zheng H."/>
            <person name="Feng Z."/>
        </authorList>
    </citation>
    <scope>NUCLEOTIDE SEQUENCE [LARGE SCALE GENOMIC DNA]</scope>
    <source>
        <strain evidence="14">HuSjv2</strain>
        <tissue evidence="14">Worms</tissue>
    </source>
</reference>
<evidence type="ECO:0000313" key="15">
    <source>
        <dbReference type="Proteomes" id="UP000311919"/>
    </source>
</evidence>
<dbReference type="SMART" id="SM00008">
    <property type="entry name" value="HormR"/>
    <property type="match status" value="1"/>
</dbReference>
<evidence type="ECO:0000313" key="14">
    <source>
        <dbReference type="EMBL" id="TNN06571.1"/>
    </source>
</evidence>
<feature type="domain" description="G-protein coupled receptors family 2 profile 2" evidence="13">
    <location>
        <begin position="158"/>
        <end position="411"/>
    </location>
</feature>
<dbReference type="OrthoDB" id="6022368at2759"/>
<keyword evidence="15" id="KW-1185">Reference proteome</keyword>
<name>A0A4Z2CQN0_SCHJA</name>
<dbReference type="AlphaFoldDB" id="A0A4Z2CQN0"/>
<dbReference type="PROSITE" id="PS00649">
    <property type="entry name" value="G_PROTEIN_RECEP_F2_1"/>
    <property type="match status" value="1"/>
</dbReference>
<dbReference type="InterPro" id="IPR036445">
    <property type="entry name" value="GPCR_2_extracell_dom_sf"/>
</dbReference>
<dbReference type="PANTHER" id="PTHR45620">
    <property type="entry name" value="PDF RECEPTOR-LIKE PROTEIN-RELATED"/>
    <property type="match status" value="1"/>
</dbReference>
<evidence type="ECO:0000259" key="13">
    <source>
        <dbReference type="PROSITE" id="PS50261"/>
    </source>
</evidence>
<evidence type="ECO:0000256" key="3">
    <source>
        <dbReference type="ARBA" id="ARBA00022475"/>
    </source>
</evidence>
<dbReference type="GO" id="GO:0008528">
    <property type="term" value="F:G protein-coupled peptide receptor activity"/>
    <property type="evidence" value="ECO:0007669"/>
    <property type="project" value="TreeGrafter"/>
</dbReference>
<dbReference type="GO" id="GO:0007166">
    <property type="term" value="P:cell surface receptor signaling pathway"/>
    <property type="evidence" value="ECO:0007669"/>
    <property type="project" value="InterPro"/>
</dbReference>
<feature type="transmembrane region" description="Helical" evidence="11">
    <location>
        <begin position="262"/>
        <end position="286"/>
    </location>
</feature>
<evidence type="ECO:0000256" key="4">
    <source>
        <dbReference type="ARBA" id="ARBA00022692"/>
    </source>
</evidence>
<dbReference type="Pfam" id="PF00002">
    <property type="entry name" value="7tm_2"/>
    <property type="match status" value="1"/>
</dbReference>
<evidence type="ECO:0000259" key="12">
    <source>
        <dbReference type="PROSITE" id="PS50227"/>
    </source>
</evidence>
<dbReference type="GO" id="GO:0017046">
    <property type="term" value="F:peptide hormone binding"/>
    <property type="evidence" value="ECO:0007669"/>
    <property type="project" value="TreeGrafter"/>
</dbReference>
<keyword evidence="5 11" id="KW-1133">Transmembrane helix</keyword>
<dbReference type="Pfam" id="PF02793">
    <property type="entry name" value="HRM"/>
    <property type="match status" value="1"/>
</dbReference>
<dbReference type="STRING" id="6182.A0A4Z2CQN0"/>
<keyword evidence="4 11" id="KW-0812">Transmembrane</keyword>
<dbReference type="PROSITE" id="PS50261">
    <property type="entry name" value="G_PROTEIN_RECEP_F2_4"/>
    <property type="match status" value="1"/>
</dbReference>
<evidence type="ECO:0000256" key="6">
    <source>
        <dbReference type="ARBA" id="ARBA00023040"/>
    </source>
</evidence>
<comment type="similarity">
    <text evidence="2">Belongs to the G-protein coupled receptor 2 family.</text>
</comment>
<evidence type="ECO:0000256" key="9">
    <source>
        <dbReference type="ARBA" id="ARBA00023180"/>
    </source>
</evidence>
<feature type="domain" description="G-protein coupled receptors family 2 profile 1" evidence="12">
    <location>
        <begin position="57"/>
        <end position="148"/>
    </location>
</feature>
<dbReference type="PANTHER" id="PTHR45620:SF1">
    <property type="entry name" value="G-PROTEIN COUPLED RECEPTORS FAMILY 2 PROFILE 2 DOMAIN-CONTAINING PROTEIN"/>
    <property type="match status" value="1"/>
</dbReference>
<organism evidence="14 15">
    <name type="scientific">Schistosoma japonicum</name>
    <name type="common">Blood fluke</name>
    <dbReference type="NCBI Taxonomy" id="6182"/>
    <lineage>
        <taxon>Eukaryota</taxon>
        <taxon>Metazoa</taxon>
        <taxon>Spiralia</taxon>
        <taxon>Lophotrochozoa</taxon>
        <taxon>Platyhelminthes</taxon>
        <taxon>Trematoda</taxon>
        <taxon>Digenea</taxon>
        <taxon>Strigeidida</taxon>
        <taxon>Schistosomatoidea</taxon>
        <taxon>Schistosomatidae</taxon>
        <taxon>Schistosoma</taxon>
    </lineage>
</organism>
<dbReference type="Proteomes" id="UP000311919">
    <property type="component" value="Unassembled WGS sequence"/>
</dbReference>
<dbReference type="GO" id="GO:0005886">
    <property type="term" value="C:plasma membrane"/>
    <property type="evidence" value="ECO:0007669"/>
    <property type="project" value="UniProtKB-SubCell"/>
</dbReference>
<comment type="subcellular location">
    <subcellularLocation>
        <location evidence="1">Cell membrane</location>
        <topology evidence="1">Multi-pass membrane protein</topology>
    </subcellularLocation>
</comment>
<accession>A0A4Z2CQN0</accession>
<keyword evidence="6" id="KW-0297">G-protein coupled receptor</keyword>
<comment type="caution">
    <text evidence="14">The sequence shown here is derived from an EMBL/GenBank/DDBJ whole genome shotgun (WGS) entry which is preliminary data.</text>
</comment>
<dbReference type="Gene3D" id="4.10.1240.10">
    <property type="entry name" value="GPCR, family 2, extracellular hormone receptor domain"/>
    <property type="match status" value="1"/>
</dbReference>
<dbReference type="GO" id="GO:0007188">
    <property type="term" value="P:adenylate cyclase-modulating G protein-coupled receptor signaling pathway"/>
    <property type="evidence" value="ECO:0007669"/>
    <property type="project" value="TreeGrafter"/>
</dbReference>
<dbReference type="PROSITE" id="PS50227">
    <property type="entry name" value="G_PROTEIN_RECEP_F2_3"/>
    <property type="match status" value="1"/>
</dbReference>
<protein>
    <submittedName>
        <fullName evidence="14">Parathyroid hormone/parathyroid hormone-related peptide receptor isoform 2</fullName>
    </submittedName>
</protein>
<feature type="transmembrane region" description="Helical" evidence="11">
    <location>
        <begin position="306"/>
        <end position="327"/>
    </location>
</feature>
<feature type="transmembrane region" description="Helical" evidence="11">
    <location>
        <begin position="389"/>
        <end position="410"/>
    </location>
</feature>
<feature type="transmembrane region" description="Helical" evidence="11">
    <location>
        <begin position="163"/>
        <end position="183"/>
    </location>
</feature>
<dbReference type="InterPro" id="IPR050332">
    <property type="entry name" value="GPCR_2"/>
</dbReference>
<dbReference type="SUPFAM" id="SSF111418">
    <property type="entry name" value="Hormone receptor domain"/>
    <property type="match status" value="1"/>
</dbReference>
<evidence type="ECO:0000256" key="1">
    <source>
        <dbReference type="ARBA" id="ARBA00004651"/>
    </source>
</evidence>
<keyword evidence="7 11" id="KW-0472">Membrane</keyword>
<sequence>MYVIHRNVYSFINMWNQTWIFYCFLSLISMHLNTEANEITILSPKEAEILREKIKTECELNRTIDEESQIYSQTEYCLTEFDSVSCWPPTKGGTVARISCPSHVPGVKVTGIVYRPCNLTIITQDSNGRKMIIWKFDRSNYSDCVHKEDIMAIHLPIIQTSVFYGYSISMVLLLIATGILLRFRRLRCTRNNLHLNLFSAILLRCVLHFIKHAADGQGVICKVFTTLHVFTIEATYSWVLMEALYLHNSVLVHVLHESRASFILYASIGWSLPILVIIVWVLLRIFVTTGDQCWDLDIGAGSPSRILLIVYPTIIMLCNLAFFINLLRVIFNKTQSQPMSDAKRLRTLLKSTSVLVLVFGLYHLFLIPLNLMHLNTQSNGPGLLEIIKLYYEQIMEAFQGSFVAILLCFINKEVIAEFRRLYRRKMYLHSNTENRRQSFWLNNQDVVYESNEREVNDKPIIKLSTCSSLTPKQKSFTGKLNKIMRHRSKDKFQRPSGIRRPSPLCRNNVITTK</sequence>
<evidence type="ECO:0000256" key="8">
    <source>
        <dbReference type="ARBA" id="ARBA00023170"/>
    </source>
</evidence>
<proteinExistence type="inferred from homology"/>
<gene>
    <name evidence="14" type="ORF">EWB00_008303</name>
</gene>